<dbReference type="AlphaFoldDB" id="A0AAF0CVT9"/>
<gene>
    <name evidence="1" type="ORF">OL234_03020</name>
</gene>
<evidence type="ECO:0000313" key="2">
    <source>
        <dbReference type="Proteomes" id="UP001179647"/>
    </source>
</evidence>
<proteinExistence type="predicted"/>
<dbReference type="Proteomes" id="UP001179647">
    <property type="component" value="Chromosome"/>
</dbReference>
<dbReference type="EMBL" id="CP110232">
    <property type="protein sequence ID" value="WEG73899.1"/>
    <property type="molecule type" value="Genomic_DNA"/>
</dbReference>
<organism evidence="1 2">
    <name type="scientific">Vagococcus intermedius</name>
    <dbReference type="NCBI Taxonomy" id="2991418"/>
    <lineage>
        <taxon>Bacteria</taxon>
        <taxon>Bacillati</taxon>
        <taxon>Bacillota</taxon>
        <taxon>Bacilli</taxon>
        <taxon>Lactobacillales</taxon>
        <taxon>Enterococcaceae</taxon>
        <taxon>Vagococcus</taxon>
    </lineage>
</organism>
<evidence type="ECO:0008006" key="3">
    <source>
        <dbReference type="Google" id="ProtNLM"/>
    </source>
</evidence>
<keyword evidence="2" id="KW-1185">Reference proteome</keyword>
<dbReference type="KEGG" id="vie:OL234_03020"/>
<reference evidence="1" key="1">
    <citation type="submission" date="2022-10" db="EMBL/GenBank/DDBJ databases">
        <title>Vagococcus sp. isolated from poultry meat.</title>
        <authorList>
            <person name="Johansson P."/>
            <person name="Bjorkroth J."/>
        </authorList>
    </citation>
    <scope>NUCLEOTIDE SEQUENCE</scope>
    <source>
        <strain evidence="1">STAA11</strain>
    </source>
</reference>
<evidence type="ECO:0000313" key="1">
    <source>
        <dbReference type="EMBL" id="WEG73899.1"/>
    </source>
</evidence>
<protein>
    <recommendedName>
        <fullName evidence="3">DUF2187 domain-containing protein</fullName>
    </recommendedName>
</protein>
<name>A0AAF0CVT9_9ENTE</name>
<accession>A0AAF0CVT9</accession>
<dbReference type="RefSeq" id="WP_275469698.1">
    <property type="nucleotide sequence ID" value="NZ_CP110232.1"/>
</dbReference>
<sequence length="68" mass="7556">MKADLISIGETYECSSPLLQAPFQGTVEKTYDSSALISVTQTETIDSERVAELNKRLIVSFSSIHDYQ</sequence>